<dbReference type="GO" id="GO:0003676">
    <property type="term" value="F:nucleic acid binding"/>
    <property type="evidence" value="ECO:0007669"/>
    <property type="project" value="InterPro"/>
</dbReference>
<name>A0A1R3WH38_9RHOB</name>
<feature type="domain" description="Integrase catalytic" evidence="2">
    <location>
        <begin position="298"/>
        <end position="497"/>
    </location>
</feature>
<reference evidence="4" key="1">
    <citation type="submission" date="2017-01" db="EMBL/GenBank/DDBJ databases">
        <authorList>
            <person name="Varghese N."/>
            <person name="Submissions S."/>
        </authorList>
    </citation>
    <scope>NUCLEOTIDE SEQUENCE [LARGE SCALE GENOMIC DNA]</scope>
    <source>
        <strain evidence="4">DSM 29591</strain>
    </source>
</reference>
<evidence type="ECO:0000313" key="4">
    <source>
        <dbReference type="Proteomes" id="UP000186997"/>
    </source>
</evidence>
<proteinExistence type="predicted"/>
<gene>
    <name evidence="3" type="ORF">SAMN05421665_0523</name>
</gene>
<dbReference type="AlphaFoldDB" id="A0A1R3WH38"/>
<sequence>MSKMNPPEFPIGCLFVQDTKTSRLVAMVDGLAVLRPTGSDAHDNQDFTMTVEQIRENMKRVDFEIKFPTAAYMKGATAMRTSGDQYVDLDDEAKQKILFSICCCIALEELAREKAIKITETSIDANFHIVEKRIEELYRKASGTPRRGNAKRVEYVVPAGETLVKQYRTYATDSFDPVDLNTKHSNAGRPRKQFPQWVVDLMHEALEPNLDDREPKLIRCYEDLKGKVLIANRERSTTVPDHTDVKVSERKFREFAKSMDPASVKVSRKGWDELKRTMRLGFGELKARMIAEAIQIDECEMPLWTFLEMTGLDKVVGAKTMRQLEREAKAGDVGKIWILVAVDVATGFPLAFHLAQNPNADDTLELLRRLVSDKTQLARDAGCENAPPPPVRPFMIMMDTGSGLWNNTIPHAILSLGAMFRFGRTKSPSDKAFIERFFATLGSDLLKALHGYNGEGPGKQTGYDGQEMAVMSMAQLEKILWWYFTDCLPFKATQRKGAWGGIRHVIFDRIKRMYGMLPALSHREVRRAVGLRVTRKVTKMGIEAFRMPYQGNEAFRRWVPRNIGATLTICVDPNRIEEVTAITNDGQVFYLKACLSQFKHFSLREWRHFLEEWRATDPVTEEIAVEALYRFYNRVRAEMDGLLAFYGKEHKVIKRAEAQRLADTLAGSDMTILHGEDASPSATLSALAEPIGMGEGVYTPGDEAAVEDVDEGDDADKPDVATSGGDKSPAKKVQKFTGAPEGKGSLK</sequence>
<dbReference type="PROSITE" id="PS50994">
    <property type="entry name" value="INTEGRASE"/>
    <property type="match status" value="1"/>
</dbReference>
<evidence type="ECO:0000259" key="2">
    <source>
        <dbReference type="PROSITE" id="PS50994"/>
    </source>
</evidence>
<feature type="compositionally biased region" description="Acidic residues" evidence="1">
    <location>
        <begin position="704"/>
        <end position="716"/>
    </location>
</feature>
<protein>
    <submittedName>
        <fullName evidence="3">Integrase core domain-containing protein</fullName>
    </submittedName>
</protein>
<evidence type="ECO:0000256" key="1">
    <source>
        <dbReference type="SAM" id="MobiDB-lite"/>
    </source>
</evidence>
<dbReference type="STRING" id="287098.SAMN05421665_0523"/>
<dbReference type="SUPFAM" id="SSF53098">
    <property type="entry name" value="Ribonuclease H-like"/>
    <property type="match status" value="1"/>
</dbReference>
<keyword evidence="4" id="KW-1185">Reference proteome</keyword>
<evidence type="ECO:0000313" key="3">
    <source>
        <dbReference type="EMBL" id="SIT77225.1"/>
    </source>
</evidence>
<dbReference type="RefSeq" id="WP_084190707.1">
    <property type="nucleotide sequence ID" value="NZ_FTPR01000001.1"/>
</dbReference>
<organism evidence="3 4">
    <name type="scientific">Yoonia rosea</name>
    <dbReference type="NCBI Taxonomy" id="287098"/>
    <lineage>
        <taxon>Bacteria</taxon>
        <taxon>Pseudomonadati</taxon>
        <taxon>Pseudomonadota</taxon>
        <taxon>Alphaproteobacteria</taxon>
        <taxon>Rhodobacterales</taxon>
        <taxon>Paracoccaceae</taxon>
        <taxon>Yoonia</taxon>
    </lineage>
</organism>
<dbReference type="GO" id="GO:0015074">
    <property type="term" value="P:DNA integration"/>
    <property type="evidence" value="ECO:0007669"/>
    <property type="project" value="InterPro"/>
</dbReference>
<accession>A0A1R3WH38</accession>
<dbReference type="InterPro" id="IPR036397">
    <property type="entry name" value="RNaseH_sf"/>
</dbReference>
<dbReference type="InterPro" id="IPR001584">
    <property type="entry name" value="Integrase_cat-core"/>
</dbReference>
<dbReference type="Gene3D" id="3.30.420.10">
    <property type="entry name" value="Ribonuclease H-like superfamily/Ribonuclease H"/>
    <property type="match status" value="1"/>
</dbReference>
<dbReference type="Proteomes" id="UP000186997">
    <property type="component" value="Unassembled WGS sequence"/>
</dbReference>
<dbReference type="InterPro" id="IPR012337">
    <property type="entry name" value="RNaseH-like_sf"/>
</dbReference>
<dbReference type="EMBL" id="FTPR01000001">
    <property type="protein sequence ID" value="SIT77225.1"/>
    <property type="molecule type" value="Genomic_DNA"/>
</dbReference>
<feature type="region of interest" description="Disordered" evidence="1">
    <location>
        <begin position="696"/>
        <end position="747"/>
    </location>
</feature>
<dbReference type="OrthoDB" id="5287589at2"/>